<dbReference type="InterPro" id="IPR031440">
    <property type="entry name" value="DUF4670"/>
</dbReference>
<sequence>MSSTSLNHPFNLSLLSRGVGEVKLNGHEKVEVVLEPEDYMNYAAGESTILPPLQPQYAHVPLQPMYSMGSSPRNSLQARESCQELHVPKTFTTRKGALLLFSEDYALKNRFHETDSEQEEKTSQNKDLRTVEDLTNSILKYGSRRHGTPEINLHFLHDRNIRRVRPGFSARRYLSRLTRSFDDNFLDSMLTKGFIYEKSIFENNAYLPSSTKRRIDDDLSYMPAPYRIMKQMLMAPGMLSGFSFYRSLTLDSEFTGALTILQEEESTDPSSAGLEVVEVKDGIRHSINYEGLSKEEQENVLADLLVKSAINHAMEKQEKNMLSGPKNEEDGIGSPSTIEFNMGEAVQEQFPKCDISVRNCPYEAPLYFKFDGLLAVVADFGESCHLPDALNEL</sequence>
<evidence type="ECO:0000313" key="3">
    <source>
        <dbReference type="Proteomes" id="UP000014760"/>
    </source>
</evidence>
<dbReference type="PANTHER" id="PTHR21937:SF5">
    <property type="entry name" value="GENE 973-RELATED"/>
    <property type="match status" value="1"/>
</dbReference>
<reference evidence="3" key="1">
    <citation type="submission" date="2012-12" db="EMBL/GenBank/DDBJ databases">
        <authorList>
            <person name="Hellsten U."/>
            <person name="Grimwood J."/>
            <person name="Chapman J.A."/>
            <person name="Shapiro H."/>
            <person name="Aerts A."/>
            <person name="Otillar R.P."/>
            <person name="Terry A.Y."/>
            <person name="Boore J.L."/>
            <person name="Simakov O."/>
            <person name="Marletaz F."/>
            <person name="Cho S.-J."/>
            <person name="Edsinger-Gonzales E."/>
            <person name="Havlak P."/>
            <person name="Kuo D.-H."/>
            <person name="Larsson T."/>
            <person name="Lv J."/>
            <person name="Arendt D."/>
            <person name="Savage R."/>
            <person name="Osoegawa K."/>
            <person name="de Jong P."/>
            <person name="Lindberg D.R."/>
            <person name="Seaver E.C."/>
            <person name="Weisblat D.A."/>
            <person name="Putnam N.H."/>
            <person name="Grigoriev I.V."/>
            <person name="Rokhsar D.S."/>
        </authorList>
    </citation>
    <scope>NUCLEOTIDE SEQUENCE</scope>
    <source>
        <strain evidence="3">I ESC-2004</strain>
    </source>
</reference>
<accession>R7U506</accession>
<dbReference type="EMBL" id="KB305422">
    <property type="protein sequence ID" value="ELU01044.1"/>
    <property type="molecule type" value="Genomic_DNA"/>
</dbReference>
<dbReference type="OrthoDB" id="6162046at2759"/>
<dbReference type="HOGENOM" id="CLU_790591_0_0_1"/>
<dbReference type="AlphaFoldDB" id="R7U506"/>
<dbReference type="EMBL" id="AMQN01009439">
    <property type="status" value="NOT_ANNOTATED_CDS"/>
    <property type="molecule type" value="Genomic_DNA"/>
</dbReference>
<evidence type="ECO:0000313" key="2">
    <source>
        <dbReference type="EnsemblMetazoa" id="CapteP219271"/>
    </source>
</evidence>
<name>R7U506_CAPTE</name>
<organism evidence="1">
    <name type="scientific">Capitella teleta</name>
    <name type="common">Polychaete worm</name>
    <dbReference type="NCBI Taxonomy" id="283909"/>
    <lineage>
        <taxon>Eukaryota</taxon>
        <taxon>Metazoa</taxon>
        <taxon>Spiralia</taxon>
        <taxon>Lophotrochozoa</taxon>
        <taxon>Annelida</taxon>
        <taxon>Polychaeta</taxon>
        <taxon>Sedentaria</taxon>
        <taxon>Scolecida</taxon>
        <taxon>Capitellidae</taxon>
        <taxon>Capitella</taxon>
    </lineage>
</organism>
<evidence type="ECO:0000313" key="1">
    <source>
        <dbReference type="EMBL" id="ELU01044.1"/>
    </source>
</evidence>
<protein>
    <submittedName>
        <fullName evidence="1 2">Uncharacterized protein</fullName>
    </submittedName>
</protein>
<dbReference type="STRING" id="283909.R7U506"/>
<gene>
    <name evidence="1" type="ORF">CAPTEDRAFT_219271</name>
</gene>
<dbReference type="EnsemblMetazoa" id="CapteT219271">
    <property type="protein sequence ID" value="CapteP219271"/>
    <property type="gene ID" value="CapteG219271"/>
</dbReference>
<reference evidence="2" key="3">
    <citation type="submission" date="2015-06" db="UniProtKB">
        <authorList>
            <consortium name="EnsemblMetazoa"/>
        </authorList>
    </citation>
    <scope>IDENTIFICATION</scope>
</reference>
<dbReference type="PANTHER" id="PTHR21937">
    <property type="entry name" value="CCDC66 DOMAIN-CONTAINING PROTEIN"/>
    <property type="match status" value="1"/>
</dbReference>
<keyword evidence="3" id="KW-1185">Reference proteome</keyword>
<reference evidence="1 3" key="2">
    <citation type="journal article" date="2013" name="Nature">
        <title>Insights into bilaterian evolution from three spiralian genomes.</title>
        <authorList>
            <person name="Simakov O."/>
            <person name="Marletaz F."/>
            <person name="Cho S.J."/>
            <person name="Edsinger-Gonzales E."/>
            <person name="Havlak P."/>
            <person name="Hellsten U."/>
            <person name="Kuo D.H."/>
            <person name="Larsson T."/>
            <person name="Lv J."/>
            <person name="Arendt D."/>
            <person name="Savage R."/>
            <person name="Osoegawa K."/>
            <person name="de Jong P."/>
            <person name="Grimwood J."/>
            <person name="Chapman J.A."/>
            <person name="Shapiro H."/>
            <person name="Aerts A."/>
            <person name="Otillar R.P."/>
            <person name="Terry A.Y."/>
            <person name="Boore J.L."/>
            <person name="Grigoriev I.V."/>
            <person name="Lindberg D.R."/>
            <person name="Seaver E.C."/>
            <person name="Weisblat D.A."/>
            <person name="Putnam N.H."/>
            <person name="Rokhsar D.S."/>
        </authorList>
    </citation>
    <scope>NUCLEOTIDE SEQUENCE</scope>
    <source>
        <strain evidence="1 3">I ESC-2004</strain>
    </source>
</reference>
<dbReference type="OMA" id="PYRLMRS"/>
<proteinExistence type="predicted"/>
<dbReference type="Proteomes" id="UP000014760">
    <property type="component" value="Unassembled WGS sequence"/>
</dbReference>